<sequence>MITKADIVDDIFIMQENGQKGSLTKKEIASVVDGMLQAIRHQVAIGNAVQFREYFTISPVLKKAKTAYDFKNGTTITMPRRPGVKIKASKGFEDYIKHIYESDI</sequence>
<comment type="caution">
    <text evidence="1">The sequence shown here is derived from an EMBL/GenBank/DDBJ whole genome shotgun (WGS) entry which is preliminary data.</text>
</comment>
<dbReference type="Pfam" id="PF00216">
    <property type="entry name" value="Bac_DNA_binding"/>
    <property type="match status" value="1"/>
</dbReference>
<organism evidence="1 2">
    <name type="scientific">Segatella copri</name>
    <dbReference type="NCBI Taxonomy" id="165179"/>
    <lineage>
        <taxon>Bacteria</taxon>
        <taxon>Pseudomonadati</taxon>
        <taxon>Bacteroidota</taxon>
        <taxon>Bacteroidia</taxon>
        <taxon>Bacteroidales</taxon>
        <taxon>Prevotellaceae</taxon>
        <taxon>Segatella</taxon>
    </lineage>
</organism>
<dbReference type="InterPro" id="IPR000119">
    <property type="entry name" value="Hist_DNA-bd"/>
</dbReference>
<dbReference type="RefSeq" id="WP_217743694.1">
    <property type="nucleotide sequence ID" value="NZ_JAHOEI010000001.1"/>
</dbReference>
<protein>
    <submittedName>
        <fullName evidence="1">HU family DNA-binding protein</fullName>
    </submittedName>
</protein>
<proteinExistence type="predicted"/>
<evidence type="ECO:0000313" key="1">
    <source>
        <dbReference type="EMBL" id="MBV3386178.1"/>
    </source>
</evidence>
<dbReference type="Proteomes" id="UP001196765">
    <property type="component" value="Unassembled WGS sequence"/>
</dbReference>
<dbReference type="AlphaFoldDB" id="A0AAW4MW82"/>
<dbReference type="SMART" id="SM00411">
    <property type="entry name" value="BHL"/>
    <property type="match status" value="1"/>
</dbReference>
<dbReference type="GO" id="GO:0003677">
    <property type="term" value="F:DNA binding"/>
    <property type="evidence" value="ECO:0007669"/>
    <property type="project" value="UniProtKB-KW"/>
</dbReference>
<accession>A0AAW4MW82</accession>
<evidence type="ECO:0000313" key="2">
    <source>
        <dbReference type="Proteomes" id="UP001196765"/>
    </source>
</evidence>
<gene>
    <name evidence="1" type="ORF">KSW82_00230</name>
</gene>
<reference evidence="1" key="1">
    <citation type="submission" date="2021-06" db="EMBL/GenBank/DDBJ databases">
        <title>Collection of gut derived symbiotic bacterial strains cultured from healthy donors.</title>
        <authorList>
            <person name="Lin H."/>
            <person name="Littmann E."/>
            <person name="Pamer E.G."/>
        </authorList>
    </citation>
    <scope>NUCLEOTIDE SEQUENCE</scope>
    <source>
        <strain evidence="1">MSK.21.74</strain>
    </source>
</reference>
<keyword evidence="1" id="KW-0238">DNA-binding</keyword>
<dbReference type="GO" id="GO:0030527">
    <property type="term" value="F:structural constituent of chromatin"/>
    <property type="evidence" value="ECO:0007669"/>
    <property type="project" value="InterPro"/>
</dbReference>
<name>A0AAW4MW82_9BACT</name>
<dbReference type="EMBL" id="JAHOEI010000001">
    <property type="protein sequence ID" value="MBV3386178.1"/>
    <property type="molecule type" value="Genomic_DNA"/>
</dbReference>